<dbReference type="SUPFAM" id="SSF55073">
    <property type="entry name" value="Nucleotide cyclase"/>
    <property type="match status" value="1"/>
</dbReference>
<keyword evidence="5" id="KW-1185">Reference proteome</keyword>
<dbReference type="InterPro" id="IPR000014">
    <property type="entry name" value="PAS"/>
</dbReference>
<dbReference type="EMBL" id="PPCN01000010">
    <property type="protein sequence ID" value="POF29178.1"/>
    <property type="molecule type" value="Genomic_DNA"/>
</dbReference>
<name>A0A2S3UN89_9HYPH</name>
<dbReference type="SUPFAM" id="SSF141868">
    <property type="entry name" value="EAL domain-like"/>
    <property type="match status" value="1"/>
</dbReference>
<dbReference type="InterPro" id="IPR043128">
    <property type="entry name" value="Rev_trsase/Diguanyl_cyclase"/>
</dbReference>
<dbReference type="CDD" id="cd01948">
    <property type="entry name" value="EAL"/>
    <property type="match status" value="1"/>
</dbReference>
<feature type="transmembrane region" description="Helical" evidence="1">
    <location>
        <begin position="341"/>
        <end position="358"/>
    </location>
</feature>
<dbReference type="InterPro" id="IPR013656">
    <property type="entry name" value="PAS_4"/>
</dbReference>
<dbReference type="CDD" id="cd01949">
    <property type="entry name" value="GGDEF"/>
    <property type="match status" value="1"/>
</dbReference>
<dbReference type="Pfam" id="PF00563">
    <property type="entry name" value="EAL"/>
    <property type="match status" value="1"/>
</dbReference>
<feature type="transmembrane region" description="Helical" evidence="1">
    <location>
        <begin position="364"/>
        <end position="384"/>
    </location>
</feature>
<accession>A0A2S3UN89</accession>
<dbReference type="SUPFAM" id="SSF55785">
    <property type="entry name" value="PYP-like sensor domain (PAS domain)"/>
    <property type="match status" value="1"/>
</dbReference>
<evidence type="ECO:0000313" key="4">
    <source>
        <dbReference type="EMBL" id="POF29178.1"/>
    </source>
</evidence>
<dbReference type="InterPro" id="IPR035965">
    <property type="entry name" value="PAS-like_dom_sf"/>
</dbReference>
<proteinExistence type="predicted"/>
<dbReference type="InterPro" id="IPR052155">
    <property type="entry name" value="Biofilm_reg_signaling"/>
</dbReference>
<dbReference type="PANTHER" id="PTHR44757:SF2">
    <property type="entry name" value="BIOFILM ARCHITECTURE MAINTENANCE PROTEIN MBAA"/>
    <property type="match status" value="1"/>
</dbReference>
<feature type="domain" description="EAL" evidence="2">
    <location>
        <begin position="706"/>
        <end position="956"/>
    </location>
</feature>
<feature type="domain" description="GGDEF" evidence="3">
    <location>
        <begin position="565"/>
        <end position="697"/>
    </location>
</feature>
<keyword evidence="1" id="KW-0812">Transmembrane</keyword>
<evidence type="ECO:0000259" key="2">
    <source>
        <dbReference type="PROSITE" id="PS50883"/>
    </source>
</evidence>
<dbReference type="NCBIfam" id="TIGR00229">
    <property type="entry name" value="sensory_box"/>
    <property type="match status" value="1"/>
</dbReference>
<evidence type="ECO:0000313" key="5">
    <source>
        <dbReference type="Proteomes" id="UP000236959"/>
    </source>
</evidence>
<dbReference type="PANTHER" id="PTHR44757">
    <property type="entry name" value="DIGUANYLATE CYCLASE DGCP"/>
    <property type="match status" value="1"/>
</dbReference>
<dbReference type="NCBIfam" id="TIGR00254">
    <property type="entry name" value="GGDEF"/>
    <property type="match status" value="1"/>
</dbReference>
<dbReference type="InterPro" id="IPR000160">
    <property type="entry name" value="GGDEF_dom"/>
</dbReference>
<dbReference type="PROSITE" id="PS50883">
    <property type="entry name" value="EAL"/>
    <property type="match status" value="1"/>
</dbReference>
<dbReference type="InterPro" id="IPR007890">
    <property type="entry name" value="CHASE2"/>
</dbReference>
<dbReference type="AlphaFoldDB" id="A0A2S3UN89"/>
<protein>
    <submittedName>
        <fullName evidence="4">PAS domain S-box-containing protein/diguanylate cyclase (GGDEF)-like protein</fullName>
    </submittedName>
</protein>
<comment type="caution">
    <text evidence="4">The sequence shown here is derived from an EMBL/GenBank/DDBJ whole genome shotgun (WGS) entry which is preliminary data.</text>
</comment>
<keyword evidence="1" id="KW-0472">Membrane</keyword>
<keyword evidence="1" id="KW-1133">Transmembrane helix</keyword>
<dbReference type="InterPro" id="IPR001633">
    <property type="entry name" value="EAL_dom"/>
</dbReference>
<organism evidence="4 5">
    <name type="scientific">Roseibium marinum</name>
    <dbReference type="NCBI Taxonomy" id="281252"/>
    <lineage>
        <taxon>Bacteria</taxon>
        <taxon>Pseudomonadati</taxon>
        <taxon>Pseudomonadota</taxon>
        <taxon>Alphaproteobacteria</taxon>
        <taxon>Hyphomicrobiales</taxon>
        <taxon>Stappiaceae</taxon>
        <taxon>Roseibium</taxon>
    </lineage>
</organism>
<dbReference type="InterPro" id="IPR035919">
    <property type="entry name" value="EAL_sf"/>
</dbReference>
<dbReference type="SMART" id="SM00052">
    <property type="entry name" value="EAL"/>
    <property type="match status" value="1"/>
</dbReference>
<dbReference type="Pfam" id="PF08448">
    <property type="entry name" value="PAS_4"/>
    <property type="match status" value="1"/>
</dbReference>
<dbReference type="Gene3D" id="3.30.450.20">
    <property type="entry name" value="PAS domain"/>
    <property type="match status" value="1"/>
</dbReference>
<dbReference type="Gene3D" id="3.20.20.450">
    <property type="entry name" value="EAL domain"/>
    <property type="match status" value="1"/>
</dbReference>
<sequence length="956" mass="105123">MRSRCSDTTKSFNTQTFIHSGWRSVELENERGRAGVQTWQGDYRKRFLYAFVAVICTIAAVGILRLAGVGNVFDRFLWEVRFQFDHRPVSGDIVIVDIDARSLDELGVWPLPRRIFAQLTDRLIAEGAQEILFDVDFSGTSSSEDDRLLAEAFERAGNVSLAVFRQAAAFNGAFGEIVNQPIEMLLENAWPVVVMVPMESDGRIWNSLYGYDIAGMSEISAAAFLGDHTGQTGGTFGLDYSIAPDELQRLSLIDVLNGTASTGRLFGKKVIIGASAQELRDLFAVPVYGVLPGSVIQALGAETLMQNRALAVDGQFVTSLVALTVLFLLMLTRIEGWSIKILILMLTAIALELVAFQFQKSFPVLVQSASAHFILFFAALIVVFRELGFHKLGSHLAGVGRRNSERMLGQVFDDSFDAIIVLRADGRITAANRTARSLFPAETLVGTAARRVLPQELADAALAVFGNRSFGMPVSTTLYAARENGKRQFIEYVVTRSEKTVVTEGRRSETQMLACLTCRDVTEERESAEKLKYLARFEPITGLLNRNGFEEELESRVQAALQGGHNLCLVQFAIANLDQIMASLGFAYGDRVRQAVASRLKNHAAHEMTWSAISTDVFAGVAACEPGEDQIQELIETVRSAVGAMLTIEGARITVRLKFGYVLSDGRTSPDRLLKNAGNALAKVRREGSSSVLAFRPELDETLLRRCTLETELLKAIVRDELQVYYQPLLNLADRTVFGAEALLRWDHPRLGPVSPAEFIPIAEENGYILELGAWVLNRAMKEASSWNRPLDLSVNISAVQISQGNLVATVSEALERARFPAERLDLEVTESLFIDENLDLKFCMEELRALGCSFSLDDFGTGYSSLGYIPKYPFSRIKLDRSFVTPTMASKQDTAVIEAVLNLARGYGLSVIAEGIETPDQAGKLLELGCPLGQGYLFGRPMDAASFSALLKNAA</sequence>
<dbReference type="Pfam" id="PF00990">
    <property type="entry name" value="GGDEF"/>
    <property type="match status" value="1"/>
</dbReference>
<dbReference type="InterPro" id="IPR029787">
    <property type="entry name" value="Nucleotide_cyclase"/>
</dbReference>
<evidence type="ECO:0000256" key="1">
    <source>
        <dbReference type="SAM" id="Phobius"/>
    </source>
</evidence>
<dbReference type="Proteomes" id="UP000236959">
    <property type="component" value="Unassembled WGS sequence"/>
</dbReference>
<reference evidence="4 5" key="1">
    <citation type="submission" date="2018-01" db="EMBL/GenBank/DDBJ databases">
        <title>Genomic Encyclopedia of Archaeal and Bacterial Type Strains, Phase II (KMG-II): from individual species to whole genera.</title>
        <authorList>
            <person name="Goeker M."/>
        </authorList>
    </citation>
    <scope>NUCLEOTIDE SEQUENCE [LARGE SCALE GENOMIC DNA]</scope>
    <source>
        <strain evidence="4 5">DSM 17023</strain>
    </source>
</reference>
<feature type="transmembrane region" description="Helical" evidence="1">
    <location>
        <begin position="47"/>
        <end position="67"/>
    </location>
</feature>
<evidence type="ECO:0000259" key="3">
    <source>
        <dbReference type="PROSITE" id="PS50887"/>
    </source>
</evidence>
<gene>
    <name evidence="4" type="ORF">CLV41_110182</name>
</gene>
<dbReference type="SMART" id="SM00267">
    <property type="entry name" value="GGDEF"/>
    <property type="match status" value="1"/>
</dbReference>
<dbReference type="Gene3D" id="3.30.70.270">
    <property type="match status" value="1"/>
</dbReference>
<dbReference type="SMART" id="SM01080">
    <property type="entry name" value="CHASE2"/>
    <property type="match status" value="1"/>
</dbReference>
<dbReference type="Pfam" id="PF05226">
    <property type="entry name" value="CHASE2"/>
    <property type="match status" value="1"/>
</dbReference>
<dbReference type="PROSITE" id="PS50887">
    <property type="entry name" value="GGDEF"/>
    <property type="match status" value="1"/>
</dbReference>